<accession>A0A2G9SDD1</accession>
<dbReference type="InterPro" id="IPR011992">
    <property type="entry name" value="EF-hand-dom_pair"/>
</dbReference>
<evidence type="ECO:0000313" key="3">
    <source>
        <dbReference type="EMBL" id="PIO38138.1"/>
    </source>
</evidence>
<dbReference type="EMBL" id="KV923975">
    <property type="protein sequence ID" value="PIO38138.1"/>
    <property type="molecule type" value="Genomic_DNA"/>
</dbReference>
<dbReference type="OrthoDB" id="9362863at2759"/>
<dbReference type="SMART" id="SM01394">
    <property type="entry name" value="S_100"/>
    <property type="match status" value="1"/>
</dbReference>
<feature type="non-terminal residue" evidence="3">
    <location>
        <position position="1"/>
    </location>
</feature>
<comment type="similarity">
    <text evidence="1">Belongs to the S-100 family.</text>
</comment>
<dbReference type="GO" id="GO:0048306">
    <property type="term" value="F:calcium-dependent protein binding"/>
    <property type="evidence" value="ECO:0007669"/>
    <property type="project" value="TreeGrafter"/>
</dbReference>
<dbReference type="InterPro" id="IPR034325">
    <property type="entry name" value="S-100_dom"/>
</dbReference>
<organism evidence="3">
    <name type="scientific">Aquarana catesbeiana</name>
    <name type="common">American bullfrog</name>
    <name type="synonym">Rana catesbeiana</name>
    <dbReference type="NCBI Taxonomy" id="8400"/>
    <lineage>
        <taxon>Eukaryota</taxon>
        <taxon>Metazoa</taxon>
        <taxon>Chordata</taxon>
        <taxon>Craniata</taxon>
        <taxon>Vertebrata</taxon>
        <taxon>Euteleostomi</taxon>
        <taxon>Amphibia</taxon>
        <taxon>Batrachia</taxon>
        <taxon>Anura</taxon>
        <taxon>Neobatrachia</taxon>
        <taxon>Ranoidea</taxon>
        <taxon>Ranidae</taxon>
        <taxon>Aquarana</taxon>
    </lineage>
</organism>
<reference evidence="3" key="1">
    <citation type="submission" date="2017-08" db="EMBL/GenBank/DDBJ databases">
        <title>Assembly of the North American Bullfrog Genome.</title>
        <authorList>
            <person name="Warren R.L."/>
            <person name="Vandervalk B.P."/>
            <person name="Kucuk E."/>
            <person name="Birol I."/>
            <person name="Helbing C."/>
            <person name="Pandoh P."/>
            <person name="Behsaz B."/>
            <person name="Mohamadi H."/>
            <person name="Chu J."/>
            <person name="Jackman S."/>
            <person name="Hammond S.A."/>
            <person name="Veldhoen N."/>
            <person name="Kirk H."/>
            <person name="Zhao Y."/>
            <person name="Coope R."/>
            <person name="Pleasance S."/>
            <person name="Moore R."/>
            <person name="Holt R."/>
        </authorList>
    </citation>
    <scope>NUCLEOTIDE SEQUENCE</scope>
    <source>
        <strain evidence="3">Bruno</strain>
        <tissue evidence="3">Liver</tissue>
    </source>
</reference>
<evidence type="ECO:0000259" key="2">
    <source>
        <dbReference type="PROSITE" id="PS50222"/>
    </source>
</evidence>
<dbReference type="PROSITE" id="PS50222">
    <property type="entry name" value="EF_HAND_2"/>
    <property type="match status" value="1"/>
</dbReference>
<dbReference type="AlphaFoldDB" id="A0A2G9SDD1"/>
<gene>
    <name evidence="3" type="ORF">AB205_0067710</name>
</gene>
<dbReference type="CDD" id="cd00213">
    <property type="entry name" value="S-100"/>
    <property type="match status" value="1"/>
</dbReference>
<protein>
    <recommendedName>
        <fullName evidence="2">EF-hand domain-containing protein</fullName>
    </recommendedName>
</protein>
<feature type="domain" description="EF-hand" evidence="2">
    <location>
        <begin position="75"/>
        <end position="110"/>
    </location>
</feature>
<proteinExistence type="inferred from homology"/>
<name>A0A2G9SDD1_AQUCT</name>
<dbReference type="PANTHER" id="PTHR11639:SF134">
    <property type="entry name" value="PROTEIN S100-A1-RELATED"/>
    <property type="match status" value="1"/>
</dbReference>
<dbReference type="GO" id="GO:0046914">
    <property type="term" value="F:transition metal ion binding"/>
    <property type="evidence" value="ECO:0007669"/>
    <property type="project" value="InterPro"/>
</dbReference>
<dbReference type="PANTHER" id="PTHR11639">
    <property type="entry name" value="S100 CALCIUM-BINDING PROTEIN"/>
    <property type="match status" value="1"/>
</dbReference>
<dbReference type="GO" id="GO:0005509">
    <property type="term" value="F:calcium ion binding"/>
    <property type="evidence" value="ECO:0007669"/>
    <property type="project" value="InterPro"/>
</dbReference>
<dbReference type="Pfam" id="PF01023">
    <property type="entry name" value="S_100"/>
    <property type="match status" value="1"/>
</dbReference>
<dbReference type="SUPFAM" id="SSF47473">
    <property type="entry name" value="EF-hand"/>
    <property type="match status" value="1"/>
</dbReference>
<dbReference type="Gene3D" id="1.10.238.10">
    <property type="entry name" value="EF-hand"/>
    <property type="match status" value="1"/>
</dbReference>
<dbReference type="InterPro" id="IPR002048">
    <property type="entry name" value="EF_hand_dom"/>
</dbReference>
<dbReference type="InterPro" id="IPR013787">
    <property type="entry name" value="S100_Ca-bd_sub"/>
</dbReference>
<evidence type="ECO:0000256" key="1">
    <source>
        <dbReference type="ARBA" id="ARBA00007323"/>
    </source>
</evidence>
<sequence length="124" mass="14011">AEKNKRTECYKPTVPLNLSSLVSYLALGKGSELEKSVATMVLVYNSYADSDGKISKACAKDLLHTQFQHFIQGQDTKPKYKELMEDLEKDSEGLMSFEDFVVLLLSVLLISDLFLEIRQTKNTK</sequence>